<evidence type="ECO:0000313" key="3">
    <source>
        <dbReference type="Proteomes" id="UP000233534"/>
    </source>
</evidence>
<evidence type="ECO:0000313" key="1">
    <source>
        <dbReference type="EMBL" id="AUG58830.1"/>
    </source>
</evidence>
<proteinExistence type="predicted"/>
<protein>
    <submittedName>
        <fullName evidence="1">Uncharacterized protein</fullName>
    </submittedName>
</protein>
<reference evidence="2 4" key="2">
    <citation type="journal article" date="2018" name="Syst. Appl. Microbiol.">
        <title>Characterization and high-quality draft genome sequence of Herbivorax saccincola A7, an anaerobic, alkaliphilic, thermophilic, cellulolytic, and xylanolytic bacterium.</title>
        <authorList>
            <person name="Aikawa S."/>
            <person name="Baramee S."/>
            <person name="Sermsathanaswadi J."/>
            <person name="Thianheng P."/>
            <person name="Tachaapaikoon C."/>
            <person name="Shikata A."/>
            <person name="Waeonukul R."/>
            <person name="Pason P."/>
            <person name="Ratanakhanokchai K."/>
            <person name="Kosugi A."/>
        </authorList>
    </citation>
    <scope>NUCLEOTIDE SEQUENCE [LARGE SCALE GENOMIC DNA]</scope>
    <source>
        <strain evidence="2 4">A7</strain>
    </source>
</reference>
<dbReference type="Proteomes" id="UP000233534">
    <property type="component" value="Chromosome"/>
</dbReference>
<gene>
    <name evidence="2" type="ORF">B9R14_04360</name>
    <name evidence="1" type="ORF">HVS_14895</name>
</gene>
<dbReference type="RefSeq" id="WP_101303525.1">
    <property type="nucleotide sequence ID" value="NZ_CP025197.1"/>
</dbReference>
<dbReference type="AlphaFoldDB" id="A0A2K9ETH1"/>
<dbReference type="OrthoDB" id="2085246at2"/>
<accession>A0A2K9ETH1</accession>
<evidence type="ECO:0000313" key="4">
    <source>
        <dbReference type="Proteomes" id="UP000239720"/>
    </source>
</evidence>
<reference evidence="1 3" key="1">
    <citation type="submission" date="2017-12" db="EMBL/GenBank/DDBJ databases">
        <title>Complete genome sequence of Herbivorax saccincola GGR1, a novel Cellulosome-producing hydrolytic bacterium in a thermophilic biogas plant, established by Illumina and Nanopore MinION sequencing.</title>
        <authorList>
            <person name="Pechtl A."/>
            <person name="Ruckert C."/>
            <person name="Koeck D.E."/>
            <person name="Maus I."/>
            <person name="Winkler A."/>
            <person name="Kalinowski J."/>
            <person name="Puhler A."/>
            <person name="Schwarz W.W."/>
            <person name="Zverlov V.V."/>
            <person name="Schluter A."/>
            <person name="Liebl W."/>
        </authorList>
    </citation>
    <scope>NUCLEOTIDE SEQUENCE [LARGE SCALE GENOMIC DNA]</scope>
    <source>
        <strain evidence="1">GGR1</strain>
        <strain evidence="3">SR1</strain>
    </source>
</reference>
<evidence type="ECO:0000313" key="2">
    <source>
        <dbReference type="EMBL" id="PQQ66074.1"/>
    </source>
</evidence>
<keyword evidence="3" id="KW-1185">Reference proteome</keyword>
<sequence>MKEKKRAKMYRVWHTDKKICSKFDEKQISKVTASNVKEARQKVLEMFPGHRVTSVWLIEK</sequence>
<dbReference type="Proteomes" id="UP000239720">
    <property type="component" value="Unassembled WGS sequence"/>
</dbReference>
<dbReference type="KEGG" id="hsc:HVS_14895"/>
<dbReference type="EMBL" id="NEMB01000003">
    <property type="protein sequence ID" value="PQQ66074.1"/>
    <property type="molecule type" value="Genomic_DNA"/>
</dbReference>
<name>A0A2K9ETH1_9FIRM</name>
<organism evidence="1 3">
    <name type="scientific">Acetivibrio saccincola</name>
    <dbReference type="NCBI Taxonomy" id="1677857"/>
    <lineage>
        <taxon>Bacteria</taxon>
        <taxon>Bacillati</taxon>
        <taxon>Bacillota</taxon>
        <taxon>Clostridia</taxon>
        <taxon>Eubacteriales</taxon>
        <taxon>Oscillospiraceae</taxon>
        <taxon>Acetivibrio</taxon>
    </lineage>
</organism>
<dbReference type="EMBL" id="CP025197">
    <property type="protein sequence ID" value="AUG58830.1"/>
    <property type="molecule type" value="Genomic_DNA"/>
</dbReference>